<proteinExistence type="predicted"/>
<name>A0A8S9SEJ8_BRACR</name>
<feature type="region of interest" description="Disordered" evidence="1">
    <location>
        <begin position="223"/>
        <end position="251"/>
    </location>
</feature>
<dbReference type="Proteomes" id="UP000712600">
    <property type="component" value="Unassembled WGS sequence"/>
</dbReference>
<protein>
    <submittedName>
        <fullName evidence="2">Uncharacterized protein</fullName>
    </submittedName>
</protein>
<evidence type="ECO:0000313" key="3">
    <source>
        <dbReference type="Proteomes" id="UP000712600"/>
    </source>
</evidence>
<reference evidence="2" key="1">
    <citation type="submission" date="2019-12" db="EMBL/GenBank/DDBJ databases">
        <title>Genome sequencing and annotation of Brassica cretica.</title>
        <authorList>
            <person name="Studholme D.J."/>
            <person name="Sarris P."/>
        </authorList>
    </citation>
    <scope>NUCLEOTIDE SEQUENCE</scope>
    <source>
        <strain evidence="2">PFS-109/04</strain>
        <tissue evidence="2">Leaf</tissue>
    </source>
</reference>
<dbReference type="PANTHER" id="PTHR31099">
    <property type="entry name" value="OS06G0165300 PROTEIN"/>
    <property type="match status" value="1"/>
</dbReference>
<accession>A0A8S9SEJ8</accession>
<dbReference type="AlphaFoldDB" id="A0A8S9SEJ8"/>
<evidence type="ECO:0000313" key="2">
    <source>
        <dbReference type="EMBL" id="KAF3599718.1"/>
    </source>
</evidence>
<dbReference type="EMBL" id="QGKX02000004">
    <property type="protein sequence ID" value="KAF3599718.1"/>
    <property type="molecule type" value="Genomic_DNA"/>
</dbReference>
<evidence type="ECO:0000256" key="1">
    <source>
        <dbReference type="SAM" id="MobiDB-lite"/>
    </source>
</evidence>
<organism evidence="2 3">
    <name type="scientific">Brassica cretica</name>
    <name type="common">Mustard</name>
    <dbReference type="NCBI Taxonomy" id="69181"/>
    <lineage>
        <taxon>Eukaryota</taxon>
        <taxon>Viridiplantae</taxon>
        <taxon>Streptophyta</taxon>
        <taxon>Embryophyta</taxon>
        <taxon>Tracheophyta</taxon>
        <taxon>Spermatophyta</taxon>
        <taxon>Magnoliopsida</taxon>
        <taxon>eudicotyledons</taxon>
        <taxon>Gunneridae</taxon>
        <taxon>Pentapetalae</taxon>
        <taxon>rosids</taxon>
        <taxon>malvids</taxon>
        <taxon>Brassicales</taxon>
        <taxon>Brassicaceae</taxon>
        <taxon>Brassiceae</taxon>
        <taxon>Brassica</taxon>
    </lineage>
</organism>
<dbReference type="PANTHER" id="PTHR31099:SF49">
    <property type="entry name" value="MYOSIN HEAVY CHAIN-LIKE PROTEIN"/>
    <property type="match status" value="1"/>
</dbReference>
<sequence>MAPLPLSCVYAAPPLLGPASSVEERTSSYIPGEIAVYEAFFDSGLRGMIPGLIAGLCNLFEISPLQLNPPAWRIRIAIQNLGDLEYLSLVINEVLFAYHLAPFNGGEGRFHLRPRSGLPIMEELPKSDRKGPESFNPFVDRPPFLILCVLLCSRNSSCSFGRRESCSPGVTASCGSSSGDMSGGITNDPFPAYQEAAKVMSAKKGSNSRSACGDEVMITGSRRSPVVKLDPSPSLPGKRPKSGGVTTRSAQQSVDIARSAGSLATALSNLNLNVFPQDGGPRVSISVCHIRCSHLGVSRSLYAASCVTIRSINLEELESLIRSCKDLSHTNKRSNLGTYYVEPGGSSLDPEIFDWNPVAIVEPVGTVLCLPRQGYYRYLFGFRILVLGSLPLSSSYAVFYFYRKSLTGLEGDGVGVMTQVPGLRCFPRLEKQDLDCSQCFTGPRCALGCTGVLGSFDNIFRLAHTHSCFMSHTRFDSLWACHCGRATFVRVGQDQRSLET</sequence>
<gene>
    <name evidence="2" type="ORF">F2Q69_00037714</name>
</gene>
<comment type="caution">
    <text evidence="2">The sequence shown here is derived from an EMBL/GenBank/DDBJ whole genome shotgun (WGS) entry which is preliminary data.</text>
</comment>